<evidence type="ECO:0000256" key="1">
    <source>
        <dbReference type="SAM" id="MobiDB-lite"/>
    </source>
</evidence>
<organism evidence="2">
    <name type="scientific">Cladocopium goreaui</name>
    <dbReference type="NCBI Taxonomy" id="2562237"/>
    <lineage>
        <taxon>Eukaryota</taxon>
        <taxon>Sar</taxon>
        <taxon>Alveolata</taxon>
        <taxon>Dinophyceae</taxon>
        <taxon>Suessiales</taxon>
        <taxon>Symbiodiniaceae</taxon>
        <taxon>Cladocopium</taxon>
    </lineage>
</organism>
<feature type="region of interest" description="Disordered" evidence="1">
    <location>
        <begin position="385"/>
        <end position="445"/>
    </location>
</feature>
<keyword evidence="4" id="KW-1185">Reference proteome</keyword>
<accession>A0A9P1G5Y2</accession>
<dbReference type="AlphaFoldDB" id="A0A9P1G5Y2"/>
<reference evidence="2" key="1">
    <citation type="submission" date="2022-10" db="EMBL/GenBank/DDBJ databases">
        <authorList>
            <person name="Chen Y."/>
            <person name="Dougan E. K."/>
            <person name="Chan C."/>
            <person name="Rhodes N."/>
            <person name="Thang M."/>
        </authorList>
    </citation>
    <scope>NUCLEOTIDE SEQUENCE</scope>
</reference>
<proteinExistence type="predicted"/>
<gene>
    <name evidence="2" type="ORF">C1SCF055_LOCUS27296</name>
</gene>
<sequence length="558" mass="61744">MAPKELQGNENNENDRKTGYANQRFECSTAAFSPQELVMRHFRVRVVSSRKSETALVGIHGRAELSASDENISDCNSAPPVIVKERPQRVVAAGAPRSCSHSSSDTHFRERLLESMSAPDAVAHFPGDASNEVVGAWKCNPFALSRAIRKKWRQKTIWNMLSRIDEIPEQVEGMLTQTASDLSMQVDGSVVQMQDRLREASPTGGEQVAETLEMLPRHFANSVEANLMDAAALLRQTVSSVTAELGAKDFEAEDIVQEIQVIPGKVRKVADEVISRAVNASVEELHQQLDEALGVLSASCAVREKELLQHLDQLPVVAEKRLTATGAVVDSAEDKIVDLMADLKSEFVPNHWLMEALLRAKASKGLSREGEAVEVVLSPREIRAENAERSERSERSQDAENGEALGEVADQKLEDSNAEEEADSQNRESCEFCHLPHNRRPTHLDKRNRELLKSFSSEEKLATILPILSEKLQKYCNNPAAFQLLLQLETLSANSGVDLEAMSTTSSKQTAKGERTLKSALRAVTLRSLLTLLLRTLPKDDHVRHVVEAMICSLRQPE</sequence>
<dbReference type="EMBL" id="CAMXCT010002902">
    <property type="protein sequence ID" value="CAI4001238.1"/>
    <property type="molecule type" value="Genomic_DNA"/>
</dbReference>
<dbReference type="EMBL" id="CAMXCT020002902">
    <property type="protein sequence ID" value="CAL1154613.1"/>
    <property type="molecule type" value="Genomic_DNA"/>
</dbReference>
<reference evidence="3 4" key="2">
    <citation type="submission" date="2024-05" db="EMBL/GenBank/DDBJ databases">
        <authorList>
            <person name="Chen Y."/>
            <person name="Shah S."/>
            <person name="Dougan E. K."/>
            <person name="Thang M."/>
            <person name="Chan C."/>
        </authorList>
    </citation>
    <scope>NUCLEOTIDE SEQUENCE [LARGE SCALE GENOMIC DNA]</scope>
</reference>
<feature type="compositionally biased region" description="Basic and acidic residues" evidence="1">
    <location>
        <begin position="385"/>
        <end position="398"/>
    </location>
</feature>
<dbReference type="EMBL" id="CAMXCT030002902">
    <property type="protein sequence ID" value="CAL4788550.1"/>
    <property type="molecule type" value="Genomic_DNA"/>
</dbReference>
<comment type="caution">
    <text evidence="2">The sequence shown here is derived from an EMBL/GenBank/DDBJ whole genome shotgun (WGS) entry which is preliminary data.</text>
</comment>
<name>A0A9P1G5Y2_9DINO</name>
<dbReference type="Proteomes" id="UP001152797">
    <property type="component" value="Unassembled WGS sequence"/>
</dbReference>
<evidence type="ECO:0000313" key="3">
    <source>
        <dbReference type="EMBL" id="CAL4788550.1"/>
    </source>
</evidence>
<evidence type="ECO:0000313" key="4">
    <source>
        <dbReference type="Proteomes" id="UP001152797"/>
    </source>
</evidence>
<protein>
    <submittedName>
        <fullName evidence="2">Uncharacterized protein</fullName>
    </submittedName>
</protein>
<evidence type="ECO:0000313" key="2">
    <source>
        <dbReference type="EMBL" id="CAI4001238.1"/>
    </source>
</evidence>